<dbReference type="PANTHER" id="PTHR43279:SF1">
    <property type="entry name" value="CATECHOL-2,3-DIOXYGENASE"/>
    <property type="match status" value="1"/>
</dbReference>
<dbReference type="SUPFAM" id="SSF54593">
    <property type="entry name" value="Glyoxalase/Bleomycin resistance protein/Dihydroxybiphenyl dioxygenase"/>
    <property type="match status" value="1"/>
</dbReference>
<dbReference type="Gene3D" id="3.10.180.10">
    <property type="entry name" value="2,3-Dihydroxybiphenyl 1,2-Dioxygenase, domain 1"/>
    <property type="match status" value="1"/>
</dbReference>
<dbReference type="Pfam" id="PF00903">
    <property type="entry name" value="Glyoxalase"/>
    <property type="match status" value="1"/>
</dbReference>
<feature type="domain" description="VOC" evidence="1">
    <location>
        <begin position="6"/>
        <end position="125"/>
    </location>
</feature>
<dbReference type="OrthoDB" id="9792626at2"/>
<reference evidence="3" key="1">
    <citation type="submission" date="2015-04" db="EMBL/GenBank/DDBJ databases">
        <title>Physiological reanalysis, assessment of diazotrophy, and genome sequences of multiple isolates of Streptomyces thermoautotrophicus.</title>
        <authorList>
            <person name="MacKellar D.C."/>
            <person name="Lieber L."/>
            <person name="Norman J."/>
            <person name="Bolger A."/>
            <person name="Tobin C."/>
            <person name="Murray J.W."/>
            <person name="Chang R."/>
            <person name="Ford T."/>
            <person name="Nguyen P.Q."/>
            <person name="Woodward J."/>
            <person name="Permingeat H."/>
            <person name="Joshi N.S."/>
            <person name="Silver P.A."/>
            <person name="Usadel B."/>
            <person name="Rutherford A.W."/>
            <person name="Friesen M."/>
            <person name="Prell J."/>
        </authorList>
    </citation>
    <scope>NUCLEOTIDE SEQUENCE [LARGE SCALE GENOMIC DNA]</scope>
    <source>
        <strain evidence="3">H1</strain>
    </source>
</reference>
<comment type="caution">
    <text evidence="2">The sequence shown here is derived from an EMBL/GenBank/DDBJ whole genome shotgun (WGS) entry which is preliminary data.</text>
</comment>
<dbReference type="GO" id="GO:0018578">
    <property type="term" value="F:protocatechuate 3,4-dioxygenase activity"/>
    <property type="evidence" value="ECO:0007669"/>
    <property type="project" value="UniProtKB-EC"/>
</dbReference>
<organism evidence="2 3">
    <name type="scientific">Carbonactinospora thermoautotrophica</name>
    <dbReference type="NCBI Taxonomy" id="1469144"/>
    <lineage>
        <taxon>Bacteria</taxon>
        <taxon>Bacillati</taxon>
        <taxon>Actinomycetota</taxon>
        <taxon>Actinomycetes</taxon>
        <taxon>Kitasatosporales</taxon>
        <taxon>Carbonactinosporaceae</taxon>
        <taxon>Carbonactinospora</taxon>
    </lineage>
</organism>
<dbReference type="PANTHER" id="PTHR43279">
    <property type="entry name" value="CATECHOL-2,3-DIOXYGENASE"/>
    <property type="match status" value="1"/>
</dbReference>
<evidence type="ECO:0000259" key="1">
    <source>
        <dbReference type="PROSITE" id="PS51819"/>
    </source>
</evidence>
<protein>
    <submittedName>
        <fullName evidence="2">Biphenyl-2</fullName>
        <ecNumber evidence="2">1.13.11.3</ecNumber>
    </submittedName>
</protein>
<accession>A0A132MPD5</accession>
<dbReference type="EMBL" id="LAXD01000001">
    <property type="protein sequence ID" value="KWW99643.1"/>
    <property type="molecule type" value="Genomic_DNA"/>
</dbReference>
<dbReference type="InterPro" id="IPR029068">
    <property type="entry name" value="Glyas_Bleomycin-R_OHBP_Dase"/>
</dbReference>
<dbReference type="PROSITE" id="PS51819">
    <property type="entry name" value="VOC"/>
    <property type="match status" value="1"/>
</dbReference>
<dbReference type="Proteomes" id="UP000070188">
    <property type="component" value="Unassembled WGS sequence"/>
</dbReference>
<dbReference type="PATRIC" id="fig|1469144.10.peg.1413"/>
<gene>
    <name evidence="2" type="ORF">LI90_1282</name>
</gene>
<keyword evidence="2" id="KW-0560">Oxidoreductase</keyword>
<evidence type="ECO:0000313" key="2">
    <source>
        <dbReference type="EMBL" id="KWW99643.1"/>
    </source>
</evidence>
<sequence>MIPVRRLNHAVLFVRDLGRSVDFYTRVLGFEVIADGGQAAFLRARGSDNHHDLGLFVLGPTGRPRSRDQVGLYHLAWEVDTVADLATARRELLEAGAYLGESDHGATKSVYGTDPDGNEFEIMWMLPRDQWGEYEHRAVVRPLDLEREIARWHEG</sequence>
<proteinExistence type="predicted"/>
<evidence type="ECO:0000313" key="3">
    <source>
        <dbReference type="Proteomes" id="UP000070188"/>
    </source>
</evidence>
<dbReference type="EC" id="1.13.11.3" evidence="2"/>
<name>A0A132MPD5_9ACTN</name>
<dbReference type="InterPro" id="IPR004360">
    <property type="entry name" value="Glyas_Fos-R_dOase_dom"/>
</dbReference>
<dbReference type="AlphaFoldDB" id="A0A132MPD5"/>
<dbReference type="InterPro" id="IPR037523">
    <property type="entry name" value="VOC_core"/>
</dbReference>
<keyword evidence="3" id="KW-1185">Reference proteome</keyword>
<dbReference type="STRING" id="1469144.LI90_1282"/>